<keyword evidence="1" id="KW-0238">DNA-binding</keyword>
<dbReference type="GO" id="GO:0003677">
    <property type="term" value="F:DNA binding"/>
    <property type="evidence" value="ECO:0007669"/>
    <property type="project" value="UniProtKB-KW"/>
</dbReference>
<dbReference type="InterPro" id="IPR012340">
    <property type="entry name" value="NA-bd_OB-fold"/>
</dbReference>
<dbReference type="STRING" id="743722.Sph21_4482"/>
<dbReference type="KEGG" id="shg:Sph21_4482"/>
<dbReference type="SUPFAM" id="SSF50249">
    <property type="entry name" value="Nucleic acid-binding proteins"/>
    <property type="match status" value="1"/>
</dbReference>
<evidence type="ECO:0000313" key="1">
    <source>
        <dbReference type="EMBL" id="ADZ80999.1"/>
    </source>
</evidence>
<dbReference type="AlphaFoldDB" id="F4C2T7"/>
<dbReference type="EMBL" id="CP002584">
    <property type="protein sequence ID" value="ADZ80999.1"/>
    <property type="molecule type" value="Genomic_DNA"/>
</dbReference>
<sequence length="50" mass="5619">MQEGIVRIFNGSRGFGFTIPQRGKIHENDQVTYKVVQRSKGLSAIELKIA</sequence>
<dbReference type="eggNOG" id="COG1278">
    <property type="taxonomic scope" value="Bacteria"/>
</dbReference>
<protein>
    <submittedName>
        <fullName evidence="1">Cold-shock protein DNA-binding protein</fullName>
    </submittedName>
</protein>
<organism evidence="1">
    <name type="scientific">Sphingobacterium sp. (strain 21)</name>
    <dbReference type="NCBI Taxonomy" id="743722"/>
    <lineage>
        <taxon>Bacteria</taxon>
        <taxon>Pseudomonadati</taxon>
        <taxon>Bacteroidota</taxon>
        <taxon>Sphingobacteriia</taxon>
        <taxon>Sphingobacteriales</taxon>
        <taxon>Sphingobacteriaceae</taxon>
        <taxon>Sphingobacterium</taxon>
    </lineage>
</organism>
<proteinExistence type="predicted"/>
<gene>
    <name evidence="1" type="ordered locus">Sph21_4482</name>
</gene>
<dbReference type="HOGENOM" id="CLU_117621_7_2_10"/>
<name>F4C2T7_SPHS2</name>
<accession>F4C2T7</accession>
<reference evidence="1" key="1">
    <citation type="submission" date="2011-03" db="EMBL/GenBank/DDBJ databases">
        <title>Complete sequence of Sphingobacterium sp. 21.</title>
        <authorList>
            <consortium name="US DOE Joint Genome Institute"/>
            <person name="Lucas S."/>
            <person name="Copeland A."/>
            <person name="Lapidus A."/>
            <person name="Cheng J.-F."/>
            <person name="Goodwin L."/>
            <person name="Pitluck S."/>
            <person name="Davenport K."/>
            <person name="Detter J.C."/>
            <person name="Han C."/>
            <person name="Tapia R."/>
            <person name="Land M."/>
            <person name="Hauser L."/>
            <person name="Kyrpides N."/>
            <person name="Ivanova N."/>
            <person name="Ovchinnikova G."/>
            <person name="Pagani I."/>
            <person name="Siebers A.K."/>
            <person name="Allgaier M."/>
            <person name="Thelen M.P."/>
            <person name="Hugenholtz P."/>
            <person name="Woyke T."/>
        </authorList>
    </citation>
    <scope>NUCLEOTIDE SEQUENCE</scope>
    <source>
        <strain evidence="1">21</strain>
    </source>
</reference>
<dbReference type="PATRIC" id="fig|743722.3.peg.4770"/>